<evidence type="ECO:0000256" key="1">
    <source>
        <dbReference type="SAM" id="Phobius"/>
    </source>
</evidence>
<dbReference type="GO" id="GO:0016779">
    <property type="term" value="F:nucleotidyltransferase activity"/>
    <property type="evidence" value="ECO:0007669"/>
    <property type="project" value="InterPro"/>
</dbReference>
<keyword evidence="1" id="KW-0812">Transmembrane</keyword>
<name>A0A1F5FYA1_9BACT</name>
<reference evidence="4 5" key="1">
    <citation type="journal article" date="2016" name="Nat. Commun.">
        <title>Thousands of microbial genomes shed light on interconnected biogeochemical processes in an aquifer system.</title>
        <authorList>
            <person name="Anantharaman K."/>
            <person name="Brown C.T."/>
            <person name="Hug L.A."/>
            <person name="Sharon I."/>
            <person name="Castelle C.J."/>
            <person name="Probst A.J."/>
            <person name="Thomas B.C."/>
            <person name="Singh A."/>
            <person name="Wilkins M.J."/>
            <person name="Karaoz U."/>
            <person name="Brodie E.L."/>
            <person name="Williams K.H."/>
            <person name="Hubbard S.S."/>
            <person name="Banfield J.F."/>
        </authorList>
    </citation>
    <scope>NUCLEOTIDE SEQUENCE [LARGE SCALE GENOMIC DNA]</scope>
</reference>
<dbReference type="Gene3D" id="3.30.460.10">
    <property type="entry name" value="Beta Polymerase, domain 2"/>
    <property type="match status" value="1"/>
</dbReference>
<proteinExistence type="predicted"/>
<dbReference type="InterPro" id="IPR002934">
    <property type="entry name" value="Polymerase_NTP_transf_dom"/>
</dbReference>
<dbReference type="PANTHER" id="PTHR43358">
    <property type="entry name" value="ALPHA/BETA-HYDROLASE"/>
    <property type="match status" value="1"/>
</dbReference>
<evidence type="ECO:0000259" key="2">
    <source>
        <dbReference type="Pfam" id="PF00326"/>
    </source>
</evidence>
<dbReference type="Gene3D" id="3.40.50.1820">
    <property type="entry name" value="alpha/beta hydrolase"/>
    <property type="match status" value="1"/>
</dbReference>
<dbReference type="InterPro" id="IPR052920">
    <property type="entry name" value="DNA-binding_regulatory"/>
</dbReference>
<dbReference type="EMBL" id="MFAU01000017">
    <property type="protein sequence ID" value="OGD84589.1"/>
    <property type="molecule type" value="Genomic_DNA"/>
</dbReference>
<accession>A0A1F5FYA1</accession>
<protein>
    <recommendedName>
        <fullName evidence="6">Polymerase nucleotidyl transferase domain-containing protein</fullName>
    </recommendedName>
</protein>
<sequence>MTILSSDQKIINKFLKELVEKITDKYSEDIDFIILFGSAARGEFKRGVSDIDLVIQLKNSQRQKEIEMYSTKIFWELNRKYQTKFERVLSTTKSPNIIDNFFKHIEKGAHLYVPIFVFPPGWLDWEKGRITRLRWRLPSIFFIHQAFIFEKFKEEGKILYGRDVRSLIHPKINFWERWKAIQIPFWLSLFSVAILPFAFKQAVKYAIKAVLYELGSALDFMDIKPKTKAERIKILEKRTTGVFERKFIDFHFKLTFNLLSSRDVGIFSQASQIKSGVLHLTHKDSNKFVVRVFWFVIRTNWSVFLARYFTKKNLISVLVGIITLAIIVYFSISFYALYKLIHPKPKPLTASPIHISQEYEDVLFLSKSGDIKISGWFFKSSKSDKVIILVSGSDQNRIDPGYGTDKVAHDLLSRGFSVLLFDFRGRGNSDYAIYSIGAFERYDLTAAHDYLVRRGYASDSIGIIAISLGAGTAILSLPQIPQVCGIVADSGYADIRTLISRELPGRSRLPKFFSWGISFWARTFYKVKFDELIPTEVIRKFPDKKFLFIHGNKDEDIPIQDSILLSKASPKSELWIVPEAGHVKAYQTAPKEYIRRVTNYFNEVCN</sequence>
<dbReference type="CDD" id="cd05403">
    <property type="entry name" value="NT_KNTase_like"/>
    <property type="match status" value="1"/>
</dbReference>
<feature type="transmembrane region" description="Helical" evidence="1">
    <location>
        <begin position="315"/>
        <end position="338"/>
    </location>
</feature>
<evidence type="ECO:0000313" key="4">
    <source>
        <dbReference type="EMBL" id="OGD84589.1"/>
    </source>
</evidence>
<dbReference type="InterPro" id="IPR043519">
    <property type="entry name" value="NT_sf"/>
</dbReference>
<evidence type="ECO:0000259" key="3">
    <source>
        <dbReference type="Pfam" id="PF01909"/>
    </source>
</evidence>
<keyword evidence="1" id="KW-1133">Transmembrane helix</keyword>
<dbReference type="Proteomes" id="UP000179252">
    <property type="component" value="Unassembled WGS sequence"/>
</dbReference>
<keyword evidence="1" id="KW-0472">Membrane</keyword>
<dbReference type="AlphaFoldDB" id="A0A1F5FYA1"/>
<dbReference type="GO" id="GO:0008236">
    <property type="term" value="F:serine-type peptidase activity"/>
    <property type="evidence" value="ECO:0007669"/>
    <property type="project" value="InterPro"/>
</dbReference>
<comment type="caution">
    <text evidence="4">The sequence shown here is derived from an EMBL/GenBank/DDBJ whole genome shotgun (WGS) entry which is preliminary data.</text>
</comment>
<evidence type="ECO:0000313" key="5">
    <source>
        <dbReference type="Proteomes" id="UP000179252"/>
    </source>
</evidence>
<dbReference type="PROSITE" id="PS50152">
    <property type="entry name" value="25A_SYNTH_3"/>
    <property type="match status" value="1"/>
</dbReference>
<gene>
    <name evidence="4" type="ORF">A2165_02425</name>
</gene>
<dbReference type="Pfam" id="PF00326">
    <property type="entry name" value="Peptidase_S9"/>
    <property type="match status" value="1"/>
</dbReference>
<evidence type="ECO:0008006" key="6">
    <source>
        <dbReference type="Google" id="ProtNLM"/>
    </source>
</evidence>
<organism evidence="4 5">
    <name type="scientific">Candidatus Curtissbacteria bacterium RBG_13_40_7</name>
    <dbReference type="NCBI Taxonomy" id="1797706"/>
    <lineage>
        <taxon>Bacteria</taxon>
        <taxon>Candidatus Curtissiibacteriota</taxon>
    </lineage>
</organism>
<feature type="domain" description="Polymerase nucleotidyl transferase" evidence="3">
    <location>
        <begin position="15"/>
        <end position="76"/>
    </location>
</feature>
<dbReference type="InterPro" id="IPR029058">
    <property type="entry name" value="AB_hydrolase_fold"/>
</dbReference>
<dbReference type="SUPFAM" id="SSF81301">
    <property type="entry name" value="Nucleotidyltransferase"/>
    <property type="match status" value="1"/>
</dbReference>
<feature type="domain" description="Peptidase S9 prolyl oligopeptidase catalytic" evidence="2">
    <location>
        <begin position="411"/>
        <end position="604"/>
    </location>
</feature>
<dbReference type="GO" id="GO:0006508">
    <property type="term" value="P:proteolysis"/>
    <property type="evidence" value="ECO:0007669"/>
    <property type="project" value="InterPro"/>
</dbReference>
<dbReference type="PANTHER" id="PTHR43358:SF4">
    <property type="entry name" value="ALPHA_BETA HYDROLASE FOLD-1 DOMAIN-CONTAINING PROTEIN"/>
    <property type="match status" value="1"/>
</dbReference>
<dbReference type="Pfam" id="PF01909">
    <property type="entry name" value="NTP_transf_2"/>
    <property type="match status" value="1"/>
</dbReference>
<feature type="transmembrane region" description="Helical" evidence="1">
    <location>
        <begin position="180"/>
        <end position="199"/>
    </location>
</feature>
<dbReference type="InterPro" id="IPR001375">
    <property type="entry name" value="Peptidase_S9_cat"/>
</dbReference>
<dbReference type="SUPFAM" id="SSF53474">
    <property type="entry name" value="alpha/beta-Hydrolases"/>
    <property type="match status" value="1"/>
</dbReference>